<sequence>MYFKTDGEKRSKIGLPREHSKPVIGYYDYENHRLTIIKYSLDKKGKYLSSDEEYLEDPYHGDVVNSYNNASDANGSTFFELETTAPAKALKTNESVSHLHQTFHFEGEELFLNEISKTILGCELIGLNNVLNSSK</sequence>
<dbReference type="Proteomes" id="UP000318833">
    <property type="component" value="Unassembled WGS sequence"/>
</dbReference>
<organism evidence="1 2">
    <name type="scientific">Aquimarina algiphila</name>
    <dbReference type="NCBI Taxonomy" id="2047982"/>
    <lineage>
        <taxon>Bacteria</taxon>
        <taxon>Pseudomonadati</taxon>
        <taxon>Bacteroidota</taxon>
        <taxon>Flavobacteriia</taxon>
        <taxon>Flavobacteriales</taxon>
        <taxon>Flavobacteriaceae</taxon>
        <taxon>Aquimarina</taxon>
    </lineage>
</organism>
<dbReference type="InterPro" id="IPR046713">
    <property type="entry name" value="DUF6786"/>
</dbReference>
<reference evidence="1 2" key="1">
    <citation type="submission" date="2019-07" db="EMBL/GenBank/DDBJ databases">
        <title>The draft genome sequence of Aquimarina algiphila M91.</title>
        <authorList>
            <person name="Meng X."/>
        </authorList>
    </citation>
    <scope>NUCLEOTIDE SEQUENCE [LARGE SCALE GENOMIC DNA]</scope>
    <source>
        <strain evidence="1 2">M91</strain>
    </source>
</reference>
<dbReference type="EMBL" id="VLNR01000025">
    <property type="protein sequence ID" value="TSE08209.1"/>
    <property type="molecule type" value="Genomic_DNA"/>
</dbReference>
<protein>
    <submittedName>
        <fullName evidence="1">Uncharacterized protein</fullName>
    </submittedName>
</protein>
<dbReference type="AlphaFoldDB" id="A0A554VJV3"/>
<evidence type="ECO:0000313" key="2">
    <source>
        <dbReference type="Proteomes" id="UP000318833"/>
    </source>
</evidence>
<dbReference type="Pfam" id="PF20583">
    <property type="entry name" value="DUF6786"/>
    <property type="match status" value="1"/>
</dbReference>
<gene>
    <name evidence="1" type="ORF">FOF46_13475</name>
</gene>
<comment type="caution">
    <text evidence="1">The sequence shown here is derived from an EMBL/GenBank/DDBJ whole genome shotgun (WGS) entry which is preliminary data.</text>
</comment>
<evidence type="ECO:0000313" key="1">
    <source>
        <dbReference type="EMBL" id="TSE08209.1"/>
    </source>
</evidence>
<dbReference type="OrthoDB" id="1113889at2"/>
<accession>A0A554VJV3</accession>
<keyword evidence="2" id="KW-1185">Reference proteome</keyword>
<name>A0A554VJV3_9FLAO</name>
<dbReference type="RefSeq" id="WP_143916778.1">
    <property type="nucleotide sequence ID" value="NZ_CANMIK010000025.1"/>
</dbReference>
<proteinExistence type="predicted"/>